<name>A0ABQ4YPP3_9ASTR</name>
<feature type="compositionally biased region" description="Basic and acidic residues" evidence="2">
    <location>
        <begin position="217"/>
        <end position="253"/>
    </location>
</feature>
<dbReference type="EMBL" id="BQNB010010563">
    <property type="protein sequence ID" value="GJS78955.1"/>
    <property type="molecule type" value="Genomic_DNA"/>
</dbReference>
<evidence type="ECO:0000259" key="3">
    <source>
        <dbReference type="PROSITE" id="PS50158"/>
    </source>
</evidence>
<dbReference type="PROSITE" id="PS50158">
    <property type="entry name" value="ZF_CCHC"/>
    <property type="match status" value="1"/>
</dbReference>
<comment type="caution">
    <text evidence="4">The sequence shown here is derived from an EMBL/GenBank/DDBJ whole genome shotgun (WGS) entry which is preliminary data.</text>
</comment>
<sequence length="307" mass="35749">MSGKDNTSKINEIGSTTHFQCPILKGANYTTWAIRMQIILEANGLWEMIEPNEKTQADNKKDKTAIAFIYQALPEEQLLQITKHKTAKAIWDALKTRHIGEERVQQARLQTLKSDFEMLHMKEDEAIDTFTAKLTTLVNKAASLGHTIEDSVVVRKLLNVVPDKFLQIVASIEQYSDLDEMSVDEAIERLKTFEERIKSKKKIPVDSQESLMFTQHEGQRKPFRERGRFNQSRGREQDKNNYKREERASFEEDTRDKTPVTCYRCHKLGHYAYECPNKRKNQVREHSNFIEEDLEPTLLMATINEKK</sequence>
<dbReference type="Pfam" id="PF00098">
    <property type="entry name" value="zf-CCHC"/>
    <property type="match status" value="1"/>
</dbReference>
<organism evidence="4 5">
    <name type="scientific">Tanacetum coccineum</name>
    <dbReference type="NCBI Taxonomy" id="301880"/>
    <lineage>
        <taxon>Eukaryota</taxon>
        <taxon>Viridiplantae</taxon>
        <taxon>Streptophyta</taxon>
        <taxon>Embryophyta</taxon>
        <taxon>Tracheophyta</taxon>
        <taxon>Spermatophyta</taxon>
        <taxon>Magnoliopsida</taxon>
        <taxon>eudicotyledons</taxon>
        <taxon>Gunneridae</taxon>
        <taxon>Pentapetalae</taxon>
        <taxon>asterids</taxon>
        <taxon>campanulids</taxon>
        <taxon>Asterales</taxon>
        <taxon>Asteraceae</taxon>
        <taxon>Asteroideae</taxon>
        <taxon>Anthemideae</taxon>
        <taxon>Anthemidinae</taxon>
        <taxon>Tanacetum</taxon>
    </lineage>
</organism>
<dbReference type="SMART" id="SM00343">
    <property type="entry name" value="ZnF_C2HC"/>
    <property type="match status" value="1"/>
</dbReference>
<dbReference type="Proteomes" id="UP001151760">
    <property type="component" value="Unassembled WGS sequence"/>
</dbReference>
<dbReference type="InterPro" id="IPR036875">
    <property type="entry name" value="Znf_CCHC_sf"/>
</dbReference>
<evidence type="ECO:0000256" key="1">
    <source>
        <dbReference type="PROSITE-ProRule" id="PRU00047"/>
    </source>
</evidence>
<reference evidence="4" key="2">
    <citation type="submission" date="2022-01" db="EMBL/GenBank/DDBJ databases">
        <authorList>
            <person name="Yamashiro T."/>
            <person name="Shiraishi A."/>
            <person name="Satake H."/>
            <person name="Nakayama K."/>
        </authorList>
    </citation>
    <scope>NUCLEOTIDE SEQUENCE</scope>
</reference>
<evidence type="ECO:0000256" key="2">
    <source>
        <dbReference type="SAM" id="MobiDB-lite"/>
    </source>
</evidence>
<accession>A0ABQ4YPP3</accession>
<keyword evidence="1" id="KW-0863">Zinc-finger</keyword>
<feature type="domain" description="CCHC-type" evidence="3">
    <location>
        <begin position="262"/>
        <end position="277"/>
    </location>
</feature>
<keyword evidence="1" id="KW-0862">Zinc</keyword>
<evidence type="ECO:0000313" key="5">
    <source>
        <dbReference type="Proteomes" id="UP001151760"/>
    </source>
</evidence>
<dbReference type="SUPFAM" id="SSF57756">
    <property type="entry name" value="Retrovirus zinc finger-like domains"/>
    <property type="match status" value="1"/>
</dbReference>
<dbReference type="InterPro" id="IPR001878">
    <property type="entry name" value="Znf_CCHC"/>
</dbReference>
<gene>
    <name evidence="4" type="ORF">Tco_0728836</name>
</gene>
<dbReference type="Gene3D" id="4.10.60.10">
    <property type="entry name" value="Zinc finger, CCHC-type"/>
    <property type="match status" value="1"/>
</dbReference>
<evidence type="ECO:0000313" key="4">
    <source>
        <dbReference type="EMBL" id="GJS78955.1"/>
    </source>
</evidence>
<dbReference type="PANTHER" id="PTHR35317:SF38">
    <property type="entry name" value="RNA-DIRECTED DNA POLYMERASE"/>
    <property type="match status" value="1"/>
</dbReference>
<feature type="region of interest" description="Disordered" evidence="2">
    <location>
        <begin position="208"/>
        <end position="253"/>
    </location>
</feature>
<protein>
    <submittedName>
        <fullName evidence="4">Zinc finger, CCHC-type containing protein</fullName>
    </submittedName>
</protein>
<dbReference type="PANTHER" id="PTHR35317">
    <property type="entry name" value="OS04G0629600 PROTEIN"/>
    <property type="match status" value="1"/>
</dbReference>
<reference evidence="4" key="1">
    <citation type="journal article" date="2022" name="Int. J. Mol. Sci.">
        <title>Draft Genome of Tanacetum Coccineum: Genomic Comparison of Closely Related Tanacetum-Family Plants.</title>
        <authorList>
            <person name="Yamashiro T."/>
            <person name="Shiraishi A."/>
            <person name="Nakayama K."/>
            <person name="Satake H."/>
        </authorList>
    </citation>
    <scope>NUCLEOTIDE SEQUENCE</scope>
</reference>
<dbReference type="Pfam" id="PF14223">
    <property type="entry name" value="Retrotran_gag_2"/>
    <property type="match status" value="1"/>
</dbReference>
<keyword evidence="1" id="KW-0479">Metal-binding</keyword>
<proteinExistence type="predicted"/>
<keyword evidence="5" id="KW-1185">Reference proteome</keyword>